<dbReference type="RefSeq" id="XP_019851023.1">
    <property type="nucleotide sequence ID" value="XM_019995464.1"/>
</dbReference>
<evidence type="ECO:0000259" key="7">
    <source>
        <dbReference type="PROSITE" id="PS51050"/>
    </source>
</evidence>
<evidence type="ECO:0000256" key="5">
    <source>
        <dbReference type="SAM" id="Phobius"/>
    </source>
</evidence>
<reference evidence="9" key="1">
    <citation type="journal article" date="2010" name="Nature">
        <title>The Amphimedon queenslandica genome and the evolution of animal complexity.</title>
        <authorList>
            <person name="Srivastava M."/>
            <person name="Simakov O."/>
            <person name="Chapman J."/>
            <person name="Fahey B."/>
            <person name="Gauthier M.E."/>
            <person name="Mitros T."/>
            <person name="Richards G.S."/>
            <person name="Conaco C."/>
            <person name="Dacre M."/>
            <person name="Hellsten U."/>
            <person name="Larroux C."/>
            <person name="Putnam N.H."/>
            <person name="Stanke M."/>
            <person name="Adamska M."/>
            <person name="Darling A."/>
            <person name="Degnan S.M."/>
            <person name="Oakley T.H."/>
            <person name="Plachetzki D.C."/>
            <person name="Zhai Y."/>
            <person name="Adamski M."/>
            <person name="Calcino A."/>
            <person name="Cummins S.F."/>
            <person name="Goodstein D.M."/>
            <person name="Harris C."/>
            <person name="Jackson D.J."/>
            <person name="Leys S.P."/>
            <person name="Shu S."/>
            <person name="Woodcroft B.J."/>
            <person name="Vervoort M."/>
            <person name="Kosik K.S."/>
            <person name="Manning G."/>
            <person name="Degnan B.M."/>
            <person name="Rokhsar D.S."/>
        </authorList>
    </citation>
    <scope>NUCLEOTIDE SEQUENCE [LARGE SCALE GENOMIC DNA]</scope>
</reference>
<dbReference type="EnsemblMetazoa" id="XM_019995464.1">
    <property type="protein sequence ID" value="XP_019851023.1"/>
    <property type="gene ID" value="LOC109581390"/>
</dbReference>
<dbReference type="SMART" id="SM00293">
    <property type="entry name" value="PWWP"/>
    <property type="match status" value="1"/>
</dbReference>
<dbReference type="KEGG" id="aqu:109581390"/>
<evidence type="ECO:0000313" key="8">
    <source>
        <dbReference type="EnsemblMetazoa" id="XP_019851023.1"/>
    </source>
</evidence>
<dbReference type="InterPro" id="IPR042778">
    <property type="entry name" value="ZCWPW1/ZCWPW2"/>
</dbReference>
<evidence type="ECO:0000256" key="2">
    <source>
        <dbReference type="ARBA" id="ARBA00022771"/>
    </source>
</evidence>
<dbReference type="PANTHER" id="PTHR15999:SF6">
    <property type="entry name" value="ZINC FINGER CW-TYPE PWWP DOMAIN PROTEIN 2"/>
    <property type="match status" value="1"/>
</dbReference>
<dbReference type="GO" id="GO:0008270">
    <property type="term" value="F:zinc ion binding"/>
    <property type="evidence" value="ECO:0007669"/>
    <property type="project" value="UniProtKB-KW"/>
</dbReference>
<evidence type="ECO:0000313" key="9">
    <source>
        <dbReference type="Proteomes" id="UP000007879"/>
    </source>
</evidence>
<dbReference type="GO" id="GO:0005634">
    <property type="term" value="C:nucleus"/>
    <property type="evidence" value="ECO:0007669"/>
    <property type="project" value="TreeGrafter"/>
</dbReference>
<evidence type="ECO:0008006" key="10">
    <source>
        <dbReference type="Google" id="ProtNLM"/>
    </source>
</evidence>
<evidence type="ECO:0000259" key="6">
    <source>
        <dbReference type="PROSITE" id="PS50812"/>
    </source>
</evidence>
<keyword evidence="5" id="KW-0472">Membrane</keyword>
<accession>A0AAN0J2R0</accession>
<keyword evidence="2" id="KW-0863">Zinc-finger</keyword>
<keyword evidence="3" id="KW-0862">Zinc</keyword>
<dbReference type="CDD" id="cd20146">
    <property type="entry name" value="PWWP_ZCWPW2"/>
    <property type="match status" value="1"/>
</dbReference>
<keyword evidence="5" id="KW-1133">Transmembrane helix</keyword>
<dbReference type="InterPro" id="IPR011124">
    <property type="entry name" value="Znf_CW"/>
</dbReference>
<dbReference type="AlphaFoldDB" id="A0AAN0J2R0"/>
<keyword evidence="1" id="KW-0479">Metal-binding</keyword>
<feature type="compositionally biased region" description="Low complexity" evidence="4">
    <location>
        <begin position="260"/>
        <end position="269"/>
    </location>
</feature>
<dbReference type="Pfam" id="PF00855">
    <property type="entry name" value="PWWP"/>
    <property type="match status" value="1"/>
</dbReference>
<reference evidence="8" key="2">
    <citation type="submission" date="2024-06" db="UniProtKB">
        <authorList>
            <consortium name="EnsemblMetazoa"/>
        </authorList>
    </citation>
    <scope>IDENTIFICATION</scope>
</reference>
<dbReference type="InterPro" id="IPR000313">
    <property type="entry name" value="PWWP_dom"/>
</dbReference>
<protein>
    <recommendedName>
        <fullName evidence="10">CW-type domain-containing protein</fullName>
    </recommendedName>
</protein>
<feature type="domain" description="PWWP" evidence="6">
    <location>
        <begin position="115"/>
        <end position="178"/>
    </location>
</feature>
<dbReference type="PANTHER" id="PTHR15999">
    <property type="entry name" value="ZINC FINGER CW-TYPE PWWP DOMAIN PROTEIN 1"/>
    <property type="match status" value="1"/>
</dbReference>
<dbReference type="SUPFAM" id="SSF63748">
    <property type="entry name" value="Tudor/PWWP/MBT"/>
    <property type="match status" value="1"/>
</dbReference>
<feature type="domain" description="CW-type" evidence="7">
    <location>
        <begin position="53"/>
        <end position="102"/>
    </location>
</feature>
<dbReference type="Proteomes" id="UP000007879">
    <property type="component" value="Unassembled WGS sequence"/>
</dbReference>
<evidence type="ECO:0000256" key="3">
    <source>
        <dbReference type="ARBA" id="ARBA00022833"/>
    </source>
</evidence>
<dbReference type="Gene3D" id="2.30.30.140">
    <property type="match status" value="1"/>
</dbReference>
<feature type="region of interest" description="Disordered" evidence="4">
    <location>
        <begin position="234"/>
        <end position="269"/>
    </location>
</feature>
<dbReference type="PROSITE" id="PS51050">
    <property type="entry name" value="ZF_CW"/>
    <property type="match status" value="1"/>
</dbReference>
<feature type="region of interest" description="Disordered" evidence="4">
    <location>
        <begin position="1"/>
        <end position="23"/>
    </location>
</feature>
<name>A0AAN0J2R0_AMPQE</name>
<keyword evidence="9" id="KW-1185">Reference proteome</keyword>
<dbReference type="GeneID" id="109581390"/>
<evidence type="ECO:0000256" key="1">
    <source>
        <dbReference type="ARBA" id="ARBA00022723"/>
    </source>
</evidence>
<proteinExistence type="predicted"/>
<dbReference type="Pfam" id="PF07496">
    <property type="entry name" value="zf-CW"/>
    <property type="match status" value="1"/>
</dbReference>
<dbReference type="Gene3D" id="3.30.40.100">
    <property type="match status" value="1"/>
</dbReference>
<organism evidence="8 9">
    <name type="scientific">Amphimedon queenslandica</name>
    <name type="common">Sponge</name>
    <dbReference type="NCBI Taxonomy" id="400682"/>
    <lineage>
        <taxon>Eukaryota</taxon>
        <taxon>Metazoa</taxon>
        <taxon>Porifera</taxon>
        <taxon>Demospongiae</taxon>
        <taxon>Heteroscleromorpha</taxon>
        <taxon>Haplosclerida</taxon>
        <taxon>Niphatidae</taxon>
        <taxon>Amphimedon</taxon>
    </lineage>
</organism>
<feature type="compositionally biased region" description="Basic and acidic residues" evidence="4">
    <location>
        <begin position="234"/>
        <end position="245"/>
    </location>
</feature>
<dbReference type="PROSITE" id="PS50812">
    <property type="entry name" value="PWWP"/>
    <property type="match status" value="1"/>
</dbReference>
<keyword evidence="5" id="KW-0812">Transmembrane</keyword>
<evidence type="ECO:0000256" key="4">
    <source>
        <dbReference type="SAM" id="MobiDB-lite"/>
    </source>
</evidence>
<sequence>MANQAVLTRSGRKRAGLAPPSPLFCSKKKEAKIALQTDSGGDEEKSCKDNQQHQEIFIWVQCDNCQKWRKIDKNATVGEMWYCSMNPDVSFQSCDQPEEGCSSPKTGWLYDGFVPGELVWAKLSAYPPWPSIITRDPWCSNTYVSEEDVGLLYHVEFLGRTRSHCWLPQEMVVPYEENCIIGGSKTCPRHNFRHDKRIQYAISEADTMTSLSNEERLGTCQYTIAQKEKLDKSNCKARKQTEKLNTKSQLSQKGKNKGHPPSQQSSSSGLAPLSQVLDLLKVQPLLSSFLLQSIATDPSKIKKQLKIDTAPQVLKSDAKGTNAKTSNASTQLITKDAAMVNARVKCNASKQPLQPSSAVALTSSRNVVSTKTRITRPRKKKKEVSTSTSILQYFEPQTQSKCLTQTPEYAKKYEDDNNVALGLQNVPSLNKNATAPVCNKGVHLFFVIFNENNDFKIELVPPFFSPPLFSSPETNQIPVIDSAGDQTVPECICLQDLQEDAERNLLAIEQMMSQFDGSNNLSNSEDIVDYEKLAMEEMIQIEGYIFLSFFFITNSFFINRINVPISKSINT</sequence>
<feature type="transmembrane region" description="Helical" evidence="5">
    <location>
        <begin position="543"/>
        <end position="561"/>
    </location>
</feature>